<accession>A0A1J8QHB9</accession>
<reference evidence="1 2" key="1">
    <citation type="submission" date="2016-03" db="EMBL/GenBank/DDBJ databases">
        <title>Comparative genomics of the ectomycorrhizal sister species Rhizopogon vinicolor and Rhizopogon vesiculosus (Basidiomycota: Boletales) reveals a divergence of the mating type B locus.</title>
        <authorList>
            <person name="Mujic A.B."/>
            <person name="Kuo A."/>
            <person name="Tritt A."/>
            <person name="Lipzen A."/>
            <person name="Chen C."/>
            <person name="Johnson J."/>
            <person name="Sharma A."/>
            <person name="Barry K."/>
            <person name="Grigoriev I.V."/>
            <person name="Spatafora J.W."/>
        </authorList>
    </citation>
    <scope>NUCLEOTIDE SEQUENCE [LARGE SCALE GENOMIC DNA]</scope>
    <source>
        <strain evidence="1 2">AM-OR11-056</strain>
    </source>
</reference>
<keyword evidence="2" id="KW-1185">Reference proteome</keyword>
<evidence type="ECO:0000313" key="2">
    <source>
        <dbReference type="Proteomes" id="UP000183567"/>
    </source>
</evidence>
<dbReference type="EMBL" id="LVVM01000629">
    <property type="protein sequence ID" value="OJA20309.1"/>
    <property type="molecule type" value="Genomic_DNA"/>
</dbReference>
<protein>
    <submittedName>
        <fullName evidence="1">Uncharacterized protein</fullName>
    </submittedName>
</protein>
<evidence type="ECO:0000313" key="1">
    <source>
        <dbReference type="EMBL" id="OJA20309.1"/>
    </source>
</evidence>
<gene>
    <name evidence="1" type="ORF">AZE42_11329</name>
</gene>
<comment type="caution">
    <text evidence="1">The sequence shown here is derived from an EMBL/GenBank/DDBJ whole genome shotgun (WGS) entry which is preliminary data.</text>
</comment>
<dbReference type="AlphaFoldDB" id="A0A1J8QHB9"/>
<organism evidence="1 2">
    <name type="scientific">Rhizopogon vesiculosus</name>
    <dbReference type="NCBI Taxonomy" id="180088"/>
    <lineage>
        <taxon>Eukaryota</taxon>
        <taxon>Fungi</taxon>
        <taxon>Dikarya</taxon>
        <taxon>Basidiomycota</taxon>
        <taxon>Agaricomycotina</taxon>
        <taxon>Agaricomycetes</taxon>
        <taxon>Agaricomycetidae</taxon>
        <taxon>Boletales</taxon>
        <taxon>Suillineae</taxon>
        <taxon>Rhizopogonaceae</taxon>
        <taxon>Rhizopogon</taxon>
    </lineage>
</organism>
<name>A0A1J8QHB9_9AGAM</name>
<sequence>MSIKRTVHSYSQKFLSLISLNLFDIFTRSLTMGYQQFHAPVIEARVTNGDASQYQANGVRICTSLKCATCKRGHQKPNRDRCATGARVSVRDHSIFDDRKQAGNC</sequence>
<dbReference type="Proteomes" id="UP000183567">
    <property type="component" value="Unassembled WGS sequence"/>
</dbReference>
<proteinExistence type="predicted"/>